<feature type="transmembrane region" description="Helical" evidence="7">
    <location>
        <begin position="12"/>
        <end position="35"/>
    </location>
</feature>
<evidence type="ECO:0000313" key="9">
    <source>
        <dbReference type="Proteomes" id="UP001152320"/>
    </source>
</evidence>
<keyword evidence="5 7" id="KW-0472">Membrane</keyword>
<feature type="transmembrane region" description="Helical" evidence="7">
    <location>
        <begin position="149"/>
        <end position="173"/>
    </location>
</feature>
<comment type="subcellular location">
    <subcellularLocation>
        <location evidence="1">Membrane</location>
        <topology evidence="1">Multi-pass membrane protein</topology>
    </subcellularLocation>
</comment>
<protein>
    <submittedName>
        <fullName evidence="8">Clarin-2</fullName>
    </submittedName>
</protein>
<reference evidence="8" key="1">
    <citation type="submission" date="2021-10" db="EMBL/GenBank/DDBJ databases">
        <title>Tropical sea cucumber genome reveals ecological adaptation and Cuvierian tubules defense mechanism.</title>
        <authorList>
            <person name="Chen T."/>
        </authorList>
    </citation>
    <scope>NUCLEOTIDE SEQUENCE</scope>
    <source>
        <strain evidence="8">Nanhai2018</strain>
        <tissue evidence="8">Muscle</tissue>
    </source>
</reference>
<dbReference type="InterPro" id="IPR026748">
    <property type="entry name" value="Clarin"/>
</dbReference>
<dbReference type="Gene3D" id="1.20.140.150">
    <property type="match status" value="1"/>
</dbReference>
<comment type="similarity">
    <text evidence="2">Belongs to the clarin family.</text>
</comment>
<feature type="transmembrane region" description="Helical" evidence="7">
    <location>
        <begin position="109"/>
        <end position="137"/>
    </location>
</feature>
<organism evidence="8 9">
    <name type="scientific">Holothuria leucospilota</name>
    <name type="common">Black long sea cucumber</name>
    <name type="synonym">Mertensiothuria leucospilota</name>
    <dbReference type="NCBI Taxonomy" id="206669"/>
    <lineage>
        <taxon>Eukaryota</taxon>
        <taxon>Metazoa</taxon>
        <taxon>Echinodermata</taxon>
        <taxon>Eleutherozoa</taxon>
        <taxon>Echinozoa</taxon>
        <taxon>Holothuroidea</taxon>
        <taxon>Aspidochirotacea</taxon>
        <taxon>Aspidochirotida</taxon>
        <taxon>Holothuriidae</taxon>
        <taxon>Holothuria</taxon>
    </lineage>
</organism>
<evidence type="ECO:0000256" key="4">
    <source>
        <dbReference type="ARBA" id="ARBA00022989"/>
    </source>
</evidence>
<gene>
    <name evidence="8" type="ORF">HOLleu_32880</name>
</gene>
<dbReference type="Pfam" id="PF25807">
    <property type="entry name" value="Clarin-2"/>
    <property type="match status" value="1"/>
</dbReference>
<feature type="transmembrane region" description="Helical" evidence="7">
    <location>
        <begin position="200"/>
        <end position="226"/>
    </location>
</feature>
<proteinExistence type="inferred from homology"/>
<keyword evidence="3 7" id="KW-0812">Transmembrane</keyword>
<evidence type="ECO:0000256" key="6">
    <source>
        <dbReference type="SAM" id="MobiDB-lite"/>
    </source>
</evidence>
<dbReference type="AlphaFoldDB" id="A0A9Q0YPK0"/>
<dbReference type="Proteomes" id="UP001152320">
    <property type="component" value="Chromosome 17"/>
</dbReference>
<evidence type="ECO:0000256" key="7">
    <source>
        <dbReference type="SAM" id="Phobius"/>
    </source>
</evidence>
<dbReference type="GO" id="GO:0007605">
    <property type="term" value="P:sensory perception of sound"/>
    <property type="evidence" value="ECO:0007669"/>
    <property type="project" value="UniProtKB-ARBA"/>
</dbReference>
<evidence type="ECO:0000256" key="3">
    <source>
        <dbReference type="ARBA" id="ARBA00022692"/>
    </source>
</evidence>
<dbReference type="PANTHER" id="PTHR31548">
    <property type="entry name" value="CLARIN"/>
    <property type="match status" value="1"/>
</dbReference>
<keyword evidence="9" id="KW-1185">Reference proteome</keyword>
<evidence type="ECO:0000256" key="5">
    <source>
        <dbReference type="ARBA" id="ARBA00023136"/>
    </source>
</evidence>
<keyword evidence="4 7" id="KW-1133">Transmembrane helix</keyword>
<accession>A0A9Q0YPK0</accession>
<dbReference type="PANTHER" id="PTHR31548:SF1">
    <property type="entry name" value="LD47387P"/>
    <property type="match status" value="1"/>
</dbReference>
<dbReference type="OrthoDB" id="10012538at2759"/>
<evidence type="ECO:0000256" key="1">
    <source>
        <dbReference type="ARBA" id="ARBA00004141"/>
    </source>
</evidence>
<name>A0A9Q0YPK0_HOLLE</name>
<evidence type="ECO:0000313" key="8">
    <source>
        <dbReference type="EMBL" id="KAJ8025346.1"/>
    </source>
</evidence>
<dbReference type="EMBL" id="JAIZAY010000017">
    <property type="protein sequence ID" value="KAJ8025346.1"/>
    <property type="molecule type" value="Genomic_DNA"/>
</dbReference>
<comment type="caution">
    <text evidence="8">The sequence shown here is derived from an EMBL/GenBank/DDBJ whole genome shotgun (WGS) entry which is preliminary data.</text>
</comment>
<dbReference type="GO" id="GO:0016020">
    <property type="term" value="C:membrane"/>
    <property type="evidence" value="ECO:0007669"/>
    <property type="project" value="UniProtKB-SubCell"/>
</dbReference>
<evidence type="ECO:0000256" key="2">
    <source>
        <dbReference type="ARBA" id="ARBA00005787"/>
    </source>
</evidence>
<feature type="region of interest" description="Disordered" evidence="6">
    <location>
        <begin position="231"/>
        <end position="257"/>
    </location>
</feature>
<sequence>MFFKRRTTFSFLTAVLALASFILMAWCLWSPYWVIAKTRLNEDRYNTSQPLKQFYGENRHDDSDPGTFQGFVIYGLFSGCKRFNHGFGGRPEECFSIFEEHKGIYPTGLVIVVIIFIFIGLLFSLIATVFGLVNTLAVPIETIYGPVGLYLWNGLAAIPSIIALIVYLLVYFISMKSEVLSQADRDPPRNFFTEETNLGYGFFLLLAACVLLLINFIFVALAQYSADPDAFKSKKKQDPNFNSGTARRDDVGSGMIY</sequence>